<dbReference type="RefSeq" id="WP_109158604.1">
    <property type="nucleotide sequence ID" value="NZ_QEYI01000006.1"/>
</dbReference>
<dbReference type="AlphaFoldDB" id="A0A2U2BZL7"/>
<dbReference type="EMBL" id="QEYI01000006">
    <property type="protein sequence ID" value="PWE20692.1"/>
    <property type="molecule type" value="Genomic_DNA"/>
</dbReference>
<keyword evidence="2 3" id="KW-0732">Signal</keyword>
<evidence type="ECO:0000256" key="3">
    <source>
        <dbReference type="SAM" id="SignalP"/>
    </source>
</evidence>
<accession>A0A2U2BZL7</accession>
<protein>
    <submittedName>
        <fullName evidence="5">Imelysin</fullName>
    </submittedName>
</protein>
<dbReference type="GO" id="GO:0030313">
    <property type="term" value="C:cell envelope"/>
    <property type="evidence" value="ECO:0007669"/>
    <property type="project" value="UniProtKB-SubCell"/>
</dbReference>
<sequence length="313" mass="36005">MKKIFFIMIFFLANLFANETVFQSVIKNVLLKDTQNAISSAKKLQQNITQENFKIFLKDWKRVEALYLAGEINYDYIDTPRFIDVFNNLKEDLNSQMRRVVNGTNDVKTALFKNSFKTINALEFVIAQESLDDRSKEIIKEILSSIITNLQDIKGVYTNYLKNPKFKEKEEIAILVNVLVATSYRLKEWRVGNPAGLSAKFKGDIKNERAEYFLTQNSFEAIKSILEAQSDIVNSKDFKNLYTYAKNSGSEIELNEVSNSIKIALDELNFLPKDDFTNASYLFETVSKIHDLYYVTIIEKLGLKPEILDADGD</sequence>
<feature type="chain" id="PRO_5015464950" evidence="3">
    <location>
        <begin position="18"/>
        <end position="313"/>
    </location>
</feature>
<dbReference type="Pfam" id="PF09375">
    <property type="entry name" value="Peptidase_M75"/>
    <property type="match status" value="1"/>
</dbReference>
<comment type="subcellular location">
    <subcellularLocation>
        <location evidence="1">Cell envelope</location>
    </subcellularLocation>
</comment>
<evidence type="ECO:0000313" key="5">
    <source>
        <dbReference type="EMBL" id="PWE20692.1"/>
    </source>
</evidence>
<dbReference type="InterPro" id="IPR018976">
    <property type="entry name" value="Imelysin-like"/>
</dbReference>
<feature type="signal peptide" evidence="3">
    <location>
        <begin position="1"/>
        <end position="17"/>
    </location>
</feature>
<feature type="domain" description="Imelysin-like" evidence="4">
    <location>
        <begin position="36"/>
        <end position="233"/>
    </location>
</feature>
<organism evidence="5 6">
    <name type="scientific">Aliarcobacter skirrowii</name>
    <dbReference type="NCBI Taxonomy" id="28200"/>
    <lineage>
        <taxon>Bacteria</taxon>
        <taxon>Pseudomonadati</taxon>
        <taxon>Campylobacterota</taxon>
        <taxon>Epsilonproteobacteria</taxon>
        <taxon>Campylobacterales</taxon>
        <taxon>Arcobacteraceae</taxon>
        <taxon>Aliarcobacter</taxon>
    </lineage>
</organism>
<dbReference type="Gene3D" id="1.20.1420.20">
    <property type="entry name" value="M75 peptidase, HXXE motif"/>
    <property type="match status" value="1"/>
</dbReference>
<evidence type="ECO:0000259" key="4">
    <source>
        <dbReference type="Pfam" id="PF09375"/>
    </source>
</evidence>
<evidence type="ECO:0000256" key="1">
    <source>
        <dbReference type="ARBA" id="ARBA00004196"/>
    </source>
</evidence>
<proteinExistence type="predicted"/>
<name>A0A2U2BZL7_9BACT</name>
<reference evidence="5 6" key="1">
    <citation type="submission" date="2018-05" db="EMBL/GenBank/DDBJ databases">
        <title>Antimicrobial susceptibility testing and genomic analysis of Arcobacter skirrowii strains and one Arcobacter butzleri isolated from German poultry farms.</title>
        <authorList>
            <person name="Haenel I."/>
            <person name="Hotzel H."/>
            <person name="Tomaso H."/>
            <person name="Busch A."/>
        </authorList>
    </citation>
    <scope>NUCLEOTIDE SEQUENCE [LARGE SCALE GENOMIC DNA]</scope>
    <source>
        <strain evidence="6">v</strain>
    </source>
</reference>
<evidence type="ECO:0000313" key="6">
    <source>
        <dbReference type="Proteomes" id="UP000245014"/>
    </source>
</evidence>
<evidence type="ECO:0000256" key="2">
    <source>
        <dbReference type="ARBA" id="ARBA00022729"/>
    </source>
</evidence>
<dbReference type="Proteomes" id="UP000245014">
    <property type="component" value="Unassembled WGS sequence"/>
</dbReference>
<gene>
    <name evidence="5" type="ORF">DF188_07745</name>
</gene>
<comment type="caution">
    <text evidence="5">The sequence shown here is derived from an EMBL/GenBank/DDBJ whole genome shotgun (WGS) entry which is preliminary data.</text>
</comment>
<dbReference type="InterPro" id="IPR038352">
    <property type="entry name" value="Imelysin_sf"/>
</dbReference>
<dbReference type="STRING" id="28200.GCA_001572935_00348"/>